<dbReference type="PANTHER" id="PTHR12838">
    <property type="entry name" value="U3 SMALL NUCLEOLAR RNA-ASSOCIATED PROTEIN 11"/>
    <property type="match status" value="1"/>
</dbReference>
<dbReference type="GO" id="GO:0006364">
    <property type="term" value="P:rRNA processing"/>
    <property type="evidence" value="ECO:0007669"/>
    <property type="project" value="UniProtKB-KW"/>
</dbReference>
<evidence type="ECO:0000256" key="3">
    <source>
        <dbReference type="ARBA" id="ARBA00008105"/>
    </source>
</evidence>
<comment type="function">
    <text evidence="1">Involved in nucleolar processing of pre-18S ribosomal RNA.</text>
</comment>
<dbReference type="EMBL" id="KZ819331">
    <property type="protein sequence ID" value="PWN19464.1"/>
    <property type="molecule type" value="Genomic_DNA"/>
</dbReference>
<organism evidence="7 8">
    <name type="scientific">Pseudomicrostroma glucosiphilum</name>
    <dbReference type="NCBI Taxonomy" id="1684307"/>
    <lineage>
        <taxon>Eukaryota</taxon>
        <taxon>Fungi</taxon>
        <taxon>Dikarya</taxon>
        <taxon>Basidiomycota</taxon>
        <taxon>Ustilaginomycotina</taxon>
        <taxon>Exobasidiomycetes</taxon>
        <taxon>Microstromatales</taxon>
        <taxon>Microstromatales incertae sedis</taxon>
        <taxon>Pseudomicrostroma</taxon>
    </lineage>
</organism>
<name>A0A316U3U3_9BASI</name>
<keyword evidence="8" id="KW-1185">Reference proteome</keyword>
<protein>
    <submittedName>
        <fullName evidence="7">Utp11-domain-containing protein</fullName>
    </submittedName>
</protein>
<comment type="similarity">
    <text evidence="3">Belongs to the UTP11 family.</text>
</comment>
<sequence>MPIRNFVHRRNHKERSQPTHRARKFGLLEKHKDYVQRARDHHSKRDRIKRLREKALDRNKDEYYFGMVKGRTEKGVHIQSRGNESLPTSVVSLLKTQDVGYVRRQVTQERKRIEALVGQLAPNVPEMRVEWLQEKESRTVALKEAGLLGAAQDKGRRKRVARELELNEEMGEGKVGSQGKRTVWLDGVDQVRGYSAPSTSSVTLDAAAPTDDEDESTGRPKHRSIEDYDLEDIDEDVLIDDGELSDSDEEDEEESEDEARRRPTSSSTSPTSVKKQARHLQKLAEDRRRSREKHWSYLISLLRARQVRLHALLQASTRLGLVRALMATKGGTSVSKHKSSAQEAALREAVASGKVSKHGLAMPGNEEEDEEEDVNGRRDTRQKVVFKFGKERKR</sequence>
<feature type="region of interest" description="Disordered" evidence="6">
    <location>
        <begin position="333"/>
        <end position="394"/>
    </location>
</feature>
<evidence type="ECO:0000256" key="1">
    <source>
        <dbReference type="ARBA" id="ARBA00004099"/>
    </source>
</evidence>
<dbReference type="PANTHER" id="PTHR12838:SF0">
    <property type="entry name" value="U3 SMALL NUCLEOLAR RNA-ASSOCIATED PROTEIN 11-RELATED"/>
    <property type="match status" value="1"/>
</dbReference>
<evidence type="ECO:0000256" key="2">
    <source>
        <dbReference type="ARBA" id="ARBA00004604"/>
    </source>
</evidence>
<dbReference type="Pfam" id="PF03998">
    <property type="entry name" value="Utp11"/>
    <property type="match status" value="1"/>
</dbReference>
<evidence type="ECO:0000313" key="7">
    <source>
        <dbReference type="EMBL" id="PWN19464.1"/>
    </source>
</evidence>
<reference evidence="7 8" key="1">
    <citation type="journal article" date="2018" name="Mol. Biol. Evol.">
        <title>Broad Genomic Sampling Reveals a Smut Pathogenic Ancestry of the Fungal Clade Ustilaginomycotina.</title>
        <authorList>
            <person name="Kijpornyongpan T."/>
            <person name="Mondo S.J."/>
            <person name="Barry K."/>
            <person name="Sandor L."/>
            <person name="Lee J."/>
            <person name="Lipzen A."/>
            <person name="Pangilinan J."/>
            <person name="LaButti K."/>
            <person name="Hainaut M."/>
            <person name="Henrissat B."/>
            <person name="Grigoriev I.V."/>
            <person name="Spatafora J.W."/>
            <person name="Aime M.C."/>
        </authorList>
    </citation>
    <scope>NUCLEOTIDE SEQUENCE [LARGE SCALE GENOMIC DNA]</scope>
    <source>
        <strain evidence="7 8">MCA 4718</strain>
    </source>
</reference>
<accession>A0A316U3U3</accession>
<evidence type="ECO:0000256" key="4">
    <source>
        <dbReference type="ARBA" id="ARBA00022552"/>
    </source>
</evidence>
<keyword evidence="5" id="KW-0539">Nucleus</keyword>
<keyword evidence="4" id="KW-0698">rRNA processing</keyword>
<feature type="region of interest" description="Disordered" evidence="6">
    <location>
        <begin position="194"/>
        <end position="287"/>
    </location>
</feature>
<gene>
    <name evidence="7" type="ORF">BCV69DRAFT_294638</name>
</gene>
<dbReference type="GeneID" id="37015610"/>
<dbReference type="InterPro" id="IPR007144">
    <property type="entry name" value="SSU_processome_Utp11"/>
</dbReference>
<feature type="region of interest" description="Disordered" evidence="6">
    <location>
        <begin position="1"/>
        <end position="24"/>
    </location>
</feature>
<dbReference type="OrthoDB" id="29058at2759"/>
<evidence type="ECO:0000256" key="6">
    <source>
        <dbReference type="SAM" id="MobiDB-lite"/>
    </source>
</evidence>
<proteinExistence type="inferred from homology"/>
<dbReference type="AlphaFoldDB" id="A0A316U3U3"/>
<evidence type="ECO:0000313" key="8">
    <source>
        <dbReference type="Proteomes" id="UP000245942"/>
    </source>
</evidence>
<dbReference type="Proteomes" id="UP000245942">
    <property type="component" value="Unassembled WGS sequence"/>
</dbReference>
<dbReference type="RefSeq" id="XP_025346624.1">
    <property type="nucleotide sequence ID" value="XM_025493876.1"/>
</dbReference>
<dbReference type="GO" id="GO:0032040">
    <property type="term" value="C:small-subunit processome"/>
    <property type="evidence" value="ECO:0007669"/>
    <property type="project" value="InterPro"/>
</dbReference>
<dbReference type="STRING" id="1684307.A0A316U3U3"/>
<comment type="subcellular location">
    <subcellularLocation>
        <location evidence="2">Nucleus</location>
        <location evidence="2">Nucleolus</location>
    </subcellularLocation>
</comment>
<evidence type="ECO:0000256" key="5">
    <source>
        <dbReference type="ARBA" id="ARBA00023242"/>
    </source>
</evidence>
<feature type="compositionally biased region" description="Acidic residues" evidence="6">
    <location>
        <begin position="227"/>
        <end position="257"/>
    </location>
</feature>